<feature type="region of interest" description="Disordered" evidence="1">
    <location>
        <begin position="25"/>
        <end position="69"/>
    </location>
</feature>
<keyword evidence="2" id="KW-0812">Transmembrane</keyword>
<feature type="transmembrane region" description="Helical" evidence="2">
    <location>
        <begin position="360"/>
        <end position="382"/>
    </location>
</feature>
<evidence type="ECO:0000256" key="2">
    <source>
        <dbReference type="SAM" id="Phobius"/>
    </source>
</evidence>
<dbReference type="GO" id="GO:0008233">
    <property type="term" value="F:peptidase activity"/>
    <property type="evidence" value="ECO:0007669"/>
    <property type="project" value="InterPro"/>
</dbReference>
<dbReference type="InterPro" id="IPR026898">
    <property type="entry name" value="PrsW"/>
</dbReference>
<feature type="transmembrane region" description="Helical" evidence="2">
    <location>
        <begin position="326"/>
        <end position="345"/>
    </location>
</feature>
<name>A0A3N2D1J6_9MICO</name>
<feature type="compositionally biased region" description="Low complexity" evidence="1">
    <location>
        <begin position="52"/>
        <end position="69"/>
    </location>
</feature>
<gene>
    <name evidence="3" type="ORF">EDD28_3039</name>
</gene>
<organism evidence="3 4">
    <name type="scientific">Salana multivorans</name>
    <dbReference type="NCBI Taxonomy" id="120377"/>
    <lineage>
        <taxon>Bacteria</taxon>
        <taxon>Bacillati</taxon>
        <taxon>Actinomycetota</taxon>
        <taxon>Actinomycetes</taxon>
        <taxon>Micrococcales</taxon>
        <taxon>Beutenbergiaceae</taxon>
        <taxon>Salana</taxon>
    </lineage>
</organism>
<evidence type="ECO:0000313" key="3">
    <source>
        <dbReference type="EMBL" id="ROR93621.1"/>
    </source>
</evidence>
<protein>
    <submittedName>
        <fullName evidence="3">RsiW-degrading membrane proteinase PrsW (M82 family)</fullName>
    </submittedName>
</protein>
<keyword evidence="2" id="KW-0472">Membrane</keyword>
<proteinExistence type="predicted"/>
<keyword evidence="2" id="KW-1133">Transmembrane helix</keyword>
<keyword evidence="4" id="KW-1185">Reference proteome</keyword>
<dbReference type="EMBL" id="RKHQ01000002">
    <property type="protein sequence ID" value="ROR93621.1"/>
    <property type="molecule type" value="Genomic_DNA"/>
</dbReference>
<feature type="transmembrane region" description="Helical" evidence="2">
    <location>
        <begin position="302"/>
        <end position="319"/>
    </location>
</feature>
<feature type="transmembrane region" description="Helical" evidence="2">
    <location>
        <begin position="263"/>
        <end position="282"/>
    </location>
</feature>
<evidence type="ECO:0000313" key="4">
    <source>
        <dbReference type="Proteomes" id="UP000275356"/>
    </source>
</evidence>
<evidence type="ECO:0000256" key="1">
    <source>
        <dbReference type="SAM" id="MobiDB-lite"/>
    </source>
</evidence>
<dbReference type="PANTHER" id="PTHR36844">
    <property type="entry name" value="PROTEASE PRSW"/>
    <property type="match status" value="1"/>
</dbReference>
<reference evidence="3 4" key="1">
    <citation type="submission" date="2018-11" db="EMBL/GenBank/DDBJ databases">
        <title>Sequencing the genomes of 1000 actinobacteria strains.</title>
        <authorList>
            <person name="Klenk H.-P."/>
        </authorList>
    </citation>
    <scope>NUCLEOTIDE SEQUENCE [LARGE SCALE GENOMIC DNA]</scope>
    <source>
        <strain evidence="3 4">DSM 13521</strain>
    </source>
</reference>
<accession>A0A3N2D1J6</accession>
<comment type="caution">
    <text evidence="3">The sequence shown here is derived from an EMBL/GenBank/DDBJ whole genome shotgun (WGS) entry which is preliminary data.</text>
</comment>
<sequence length="488" mass="51095">MAEHEVGEVEVEVGRVRVATGRVALAGPGPDADRVLDVTTPPSGPYPDVHRAQQGGQTPAPGAYGAPPAGAYGTPAPGGYGAPTSYPTPQRPGMAATARPVHGAPAYAGPPVQSVWHPRSASGGGSLGGTIALLLVGFASLWGLWIVLSLVGIGNGIVAFVAALLPLIVVLAAVMWLDRWEPEPKLMLLFALLWGAGVSVVLSFYGNTWVAETAYALTGDPVVADVVSSVVSAPIVEETTKGLGVLVIFLMRRSYFDGVVDGIVYAAVVAAGFAFTENILYFGASGSALASTFVMRGLLSPFAHVLFTACTGIALGIASRSRNRNAAWWMFPLGLLSAALLHALWNASATLAGFGGETSFFTFYILVQVPLFAAAVILAFWLRRQEAAAIAQRLGEYAAAGWFAPHEVAMIASLRQRSQARAWAARKGPRAGTAMKSFIRDATSLAYLRQRAATGRSDLRAHTTTETELLGRIRGDRQAFLTAAGPLG</sequence>
<feature type="transmembrane region" description="Helical" evidence="2">
    <location>
        <begin position="127"/>
        <end position="151"/>
    </location>
</feature>
<dbReference type="Proteomes" id="UP000275356">
    <property type="component" value="Unassembled WGS sequence"/>
</dbReference>
<dbReference type="AlphaFoldDB" id="A0A3N2D1J6"/>
<dbReference type="Pfam" id="PF13367">
    <property type="entry name" value="PrsW-protease"/>
    <property type="match status" value="1"/>
</dbReference>
<feature type="transmembrane region" description="Helical" evidence="2">
    <location>
        <begin position="186"/>
        <end position="206"/>
    </location>
</feature>
<dbReference type="RefSeq" id="WP_245968103.1">
    <property type="nucleotide sequence ID" value="NZ_RKHQ01000002.1"/>
</dbReference>
<dbReference type="PANTHER" id="PTHR36844:SF1">
    <property type="entry name" value="PROTEASE PRSW"/>
    <property type="match status" value="1"/>
</dbReference>
<feature type="transmembrane region" description="Helical" evidence="2">
    <location>
        <begin position="157"/>
        <end position="177"/>
    </location>
</feature>